<keyword evidence="2" id="KW-1185">Reference proteome</keyword>
<comment type="caution">
    <text evidence="1">The sequence shown here is derived from an EMBL/GenBank/DDBJ whole genome shotgun (WGS) entry which is preliminary data.</text>
</comment>
<proteinExistence type="predicted"/>
<evidence type="ECO:0000313" key="1">
    <source>
        <dbReference type="EMBL" id="RNA25355.1"/>
    </source>
</evidence>
<evidence type="ECO:0000313" key="2">
    <source>
        <dbReference type="Proteomes" id="UP000276133"/>
    </source>
</evidence>
<reference evidence="1 2" key="1">
    <citation type="journal article" date="2018" name="Sci. Rep.">
        <title>Genomic signatures of local adaptation to the degree of environmental predictability in rotifers.</title>
        <authorList>
            <person name="Franch-Gras L."/>
            <person name="Hahn C."/>
            <person name="Garcia-Roger E.M."/>
            <person name="Carmona M.J."/>
            <person name="Serra M."/>
            <person name="Gomez A."/>
        </authorList>
    </citation>
    <scope>NUCLEOTIDE SEQUENCE [LARGE SCALE GENOMIC DNA]</scope>
    <source>
        <strain evidence="1">HYR1</strain>
    </source>
</reference>
<gene>
    <name evidence="1" type="ORF">BpHYR1_016151</name>
</gene>
<organism evidence="1 2">
    <name type="scientific">Brachionus plicatilis</name>
    <name type="common">Marine rotifer</name>
    <name type="synonym">Brachionus muelleri</name>
    <dbReference type="NCBI Taxonomy" id="10195"/>
    <lineage>
        <taxon>Eukaryota</taxon>
        <taxon>Metazoa</taxon>
        <taxon>Spiralia</taxon>
        <taxon>Gnathifera</taxon>
        <taxon>Rotifera</taxon>
        <taxon>Eurotatoria</taxon>
        <taxon>Monogononta</taxon>
        <taxon>Pseudotrocha</taxon>
        <taxon>Ploima</taxon>
        <taxon>Brachionidae</taxon>
        <taxon>Brachionus</taxon>
    </lineage>
</organism>
<dbReference type="Proteomes" id="UP000276133">
    <property type="component" value="Unassembled WGS sequence"/>
</dbReference>
<dbReference type="OrthoDB" id="5982080at2759"/>
<protein>
    <submittedName>
        <fullName evidence="1">Uncharacterized protein</fullName>
    </submittedName>
</protein>
<name>A0A3M7RPU2_BRAPC</name>
<dbReference type="AlphaFoldDB" id="A0A3M7RPU2"/>
<accession>A0A3M7RPU2</accession>
<sequence>MISANVCDHRFKNPFSLIYHSVLPESNRNPKEALLFKDRFFISDHVYQSFTNQFSLPLPTLYCLKKLRKEMNEEFSLVYSVSKSVFIEPKQRIKDQLFKNENCEDRLLNVKIAADGTNIDRDLILNESKKAKTAVGNYTLGISKLNEDYDGLEEPIKYIINNIKDLKKFEFKGNNYEIQNLVLERIKSKVLISDVLIRLFVKDLCSYVNVGNNTKIDLKKHIYLAKYIKCLNEKCKIKLDHFDSPVKGNITRDFVGEIPKIELINKIWLDFFEIYTMIKKNSLIPDMTRKKTKD</sequence>
<dbReference type="EMBL" id="REGN01002937">
    <property type="protein sequence ID" value="RNA25355.1"/>
    <property type="molecule type" value="Genomic_DNA"/>
</dbReference>